<proteinExistence type="predicted"/>
<dbReference type="EMBL" id="JBHSQL010000003">
    <property type="protein sequence ID" value="MFC6148641.1"/>
    <property type="molecule type" value="Genomic_DNA"/>
</dbReference>
<evidence type="ECO:0000313" key="2">
    <source>
        <dbReference type="Proteomes" id="UP001596097"/>
    </source>
</evidence>
<gene>
    <name evidence="1" type="ORF">ACFPYK_04490</name>
</gene>
<dbReference type="RefSeq" id="WP_205602771.1">
    <property type="nucleotide sequence ID" value="NZ_JBHSQL010000003.1"/>
</dbReference>
<organism evidence="1 2">
    <name type="scientific">Mumia xiangluensis</name>
    <dbReference type="NCBI Taxonomy" id="1678900"/>
    <lineage>
        <taxon>Bacteria</taxon>
        <taxon>Bacillati</taxon>
        <taxon>Actinomycetota</taxon>
        <taxon>Actinomycetes</taxon>
        <taxon>Propionibacteriales</taxon>
        <taxon>Nocardioidaceae</taxon>
        <taxon>Mumia</taxon>
    </lineage>
</organism>
<dbReference type="InterPro" id="IPR012675">
    <property type="entry name" value="Beta-grasp_dom_sf"/>
</dbReference>
<reference evidence="2" key="1">
    <citation type="journal article" date="2019" name="Int. J. Syst. Evol. Microbiol.">
        <title>The Global Catalogue of Microorganisms (GCM) 10K type strain sequencing project: providing services to taxonomists for standard genome sequencing and annotation.</title>
        <authorList>
            <consortium name="The Broad Institute Genomics Platform"/>
            <consortium name="The Broad Institute Genome Sequencing Center for Infectious Disease"/>
            <person name="Wu L."/>
            <person name="Ma J."/>
        </authorList>
    </citation>
    <scope>NUCLEOTIDE SEQUENCE [LARGE SCALE GENOMIC DNA]</scope>
    <source>
        <strain evidence="2">CGMCC 4.7198</strain>
    </source>
</reference>
<dbReference type="InterPro" id="IPR016155">
    <property type="entry name" value="Mopterin_synth/thiamin_S_b"/>
</dbReference>
<name>A0ABW1QH69_9ACTN</name>
<comment type="caution">
    <text evidence="1">The sequence shown here is derived from an EMBL/GenBank/DDBJ whole genome shotgun (WGS) entry which is preliminary data.</text>
</comment>
<dbReference type="Proteomes" id="UP001596097">
    <property type="component" value="Unassembled WGS sequence"/>
</dbReference>
<sequence length="143" mass="14203">MTEASTSGNRDADGSAAVTVRYWAAARAAAGRDVDHVAPGTVADILDAVTALHAGNDRFMRVLEICSILVGEEPLGGTDPASVAVPAGGQLELLPPFAGGDGRLSAGGAGGGGRLSAGNSIAVRAAARGVVLSDGGRGRRDRR</sequence>
<protein>
    <submittedName>
        <fullName evidence="1">MoaD/ThiS family protein</fullName>
    </submittedName>
</protein>
<accession>A0ABW1QH69</accession>
<dbReference type="SUPFAM" id="SSF54285">
    <property type="entry name" value="MoaD/ThiS"/>
    <property type="match status" value="1"/>
</dbReference>
<dbReference type="Gene3D" id="3.10.20.30">
    <property type="match status" value="1"/>
</dbReference>
<keyword evidence="2" id="KW-1185">Reference proteome</keyword>
<evidence type="ECO:0000313" key="1">
    <source>
        <dbReference type="EMBL" id="MFC6148641.1"/>
    </source>
</evidence>